<feature type="region of interest" description="Disordered" evidence="4">
    <location>
        <begin position="316"/>
        <end position="350"/>
    </location>
</feature>
<dbReference type="SMART" id="SM00015">
    <property type="entry name" value="IQ"/>
    <property type="match status" value="2"/>
</dbReference>
<keyword evidence="7" id="KW-1185">Reference proteome</keyword>
<feature type="domain" description="DUF4005" evidence="5">
    <location>
        <begin position="291"/>
        <end position="350"/>
    </location>
</feature>
<dbReference type="CDD" id="cd23767">
    <property type="entry name" value="IQCD"/>
    <property type="match status" value="1"/>
</dbReference>
<comment type="similarity">
    <text evidence="2">Belongs to the IQD family.</text>
</comment>
<dbReference type="GO" id="GO:0005516">
    <property type="term" value="F:calmodulin binding"/>
    <property type="evidence" value="ECO:0007669"/>
    <property type="project" value="UniProtKB-KW"/>
</dbReference>
<dbReference type="EMBL" id="KK915213">
    <property type="protein sequence ID" value="KDP23646.1"/>
    <property type="molecule type" value="Genomic_DNA"/>
</dbReference>
<organism evidence="6 7">
    <name type="scientific">Jatropha curcas</name>
    <name type="common">Barbados nut</name>
    <dbReference type="NCBI Taxonomy" id="180498"/>
    <lineage>
        <taxon>Eukaryota</taxon>
        <taxon>Viridiplantae</taxon>
        <taxon>Streptophyta</taxon>
        <taxon>Embryophyta</taxon>
        <taxon>Tracheophyta</taxon>
        <taxon>Spermatophyta</taxon>
        <taxon>Magnoliopsida</taxon>
        <taxon>eudicotyledons</taxon>
        <taxon>Gunneridae</taxon>
        <taxon>Pentapetalae</taxon>
        <taxon>rosids</taxon>
        <taxon>fabids</taxon>
        <taxon>Malpighiales</taxon>
        <taxon>Euphorbiaceae</taxon>
        <taxon>Crotonoideae</taxon>
        <taxon>Jatropheae</taxon>
        <taxon>Jatropha</taxon>
    </lineage>
</organism>
<evidence type="ECO:0000256" key="2">
    <source>
        <dbReference type="ARBA" id="ARBA00024341"/>
    </source>
</evidence>
<dbReference type="STRING" id="180498.A0A067JI65"/>
<dbReference type="Gene3D" id="1.20.5.190">
    <property type="match status" value="1"/>
</dbReference>
<evidence type="ECO:0000313" key="7">
    <source>
        <dbReference type="Proteomes" id="UP000027138"/>
    </source>
</evidence>
<dbReference type="Proteomes" id="UP000027138">
    <property type="component" value="Unassembled WGS sequence"/>
</dbReference>
<evidence type="ECO:0000313" key="6">
    <source>
        <dbReference type="EMBL" id="KDP23646.1"/>
    </source>
</evidence>
<dbReference type="OrthoDB" id="1298402at2759"/>
<dbReference type="PANTHER" id="PTHR32295:SF263">
    <property type="entry name" value="DUF4005 DOMAIN-CONTAINING PROTEIN"/>
    <property type="match status" value="1"/>
</dbReference>
<gene>
    <name evidence="6" type="ORF">JCGZ_23479</name>
</gene>
<accession>A0A067JI65</accession>
<keyword evidence="1" id="KW-0112">Calmodulin-binding</keyword>
<dbReference type="PROSITE" id="PS50096">
    <property type="entry name" value="IQ"/>
    <property type="match status" value="2"/>
</dbReference>
<dbReference type="PANTHER" id="PTHR32295">
    <property type="entry name" value="IQ-DOMAIN 5-RELATED"/>
    <property type="match status" value="1"/>
</dbReference>
<evidence type="ECO:0000256" key="3">
    <source>
        <dbReference type="ARBA" id="ARBA00024378"/>
    </source>
</evidence>
<proteinExistence type="inferred from homology"/>
<dbReference type="InterPro" id="IPR025064">
    <property type="entry name" value="DUF4005"/>
</dbReference>
<dbReference type="Pfam" id="PF13178">
    <property type="entry name" value="DUF4005"/>
    <property type="match status" value="1"/>
</dbReference>
<comment type="subunit">
    <text evidence="3">Binds to multiple calmodulin (CaM) in the presence of Ca(2+) and CaM-like proteins.</text>
</comment>
<evidence type="ECO:0000259" key="5">
    <source>
        <dbReference type="Pfam" id="PF13178"/>
    </source>
</evidence>
<sequence>MGKASRWMISFLLGKKEEKEKKKKNISFYEDNVKTPNASLPSAPTTYKRRWSFGKSSSKEKVHKSSTSLDSIIPLIAQHASSSLEWENQLSKKTKTIATPPQSIKRLVASEHIIDRISKSAEDAAATRIQAAFRSHLARKALCALRGLVKLQALARGHLVRKQTTATLRQMHALMAIQVRARFQRIQMVEELSQLVARSQSSRHGNFSHDNELREAYRETIDLNIYETKRHLKEKHRYFNHSHIDKRGHSRPQKYYSSELISNREKQYDEFSFPTAPSSPQIHSPTSKAIPGRASFTYQKPDYMQPISHPNYMANTESSRAKVRSQSEPKQRPNWNIKPKSKQAASMDGRNRQLDAQIQGSSTYSTPIAHENEDPWFVKLYQSTRSKDGDCDVKSPASSSYSNYSKLLVAYEVGSYSFS</sequence>
<dbReference type="Pfam" id="PF00612">
    <property type="entry name" value="IQ"/>
    <property type="match status" value="2"/>
</dbReference>
<dbReference type="InterPro" id="IPR000048">
    <property type="entry name" value="IQ_motif_EF-hand-BS"/>
</dbReference>
<evidence type="ECO:0000256" key="4">
    <source>
        <dbReference type="SAM" id="MobiDB-lite"/>
    </source>
</evidence>
<protein>
    <recommendedName>
        <fullName evidence="5">DUF4005 domain-containing protein</fullName>
    </recommendedName>
</protein>
<dbReference type="AlphaFoldDB" id="A0A067JI65"/>
<name>A0A067JI65_JATCU</name>
<reference evidence="6 7" key="1">
    <citation type="journal article" date="2014" name="PLoS ONE">
        <title>Global Analysis of Gene Expression Profiles in Physic Nut (Jatropha curcas L.) Seedlings Exposed to Salt Stress.</title>
        <authorList>
            <person name="Zhang L."/>
            <person name="Zhang C."/>
            <person name="Wu P."/>
            <person name="Chen Y."/>
            <person name="Li M."/>
            <person name="Jiang H."/>
            <person name="Wu G."/>
        </authorList>
    </citation>
    <scope>NUCLEOTIDE SEQUENCE [LARGE SCALE GENOMIC DNA]</scope>
    <source>
        <strain evidence="7">cv. GZQX0401</strain>
        <tissue evidence="6">Young leaves</tissue>
    </source>
</reference>
<evidence type="ECO:0000256" key="1">
    <source>
        <dbReference type="ARBA" id="ARBA00022860"/>
    </source>
</evidence>